<sequence>MNNKQKSIENLTSSECGVEFTLSVIGGKWKPLILWLLAKKGTKRYGEIKRFIPS</sequence>
<dbReference type="InterPro" id="IPR036390">
    <property type="entry name" value="WH_DNA-bd_sf"/>
</dbReference>
<accession>A0A9J6P4V9</accession>
<dbReference type="EMBL" id="JAGSOJ010000004">
    <property type="protein sequence ID" value="MCM1991751.1"/>
    <property type="molecule type" value="Genomic_DNA"/>
</dbReference>
<dbReference type="InterPro" id="IPR036388">
    <property type="entry name" value="WH-like_DNA-bd_sf"/>
</dbReference>
<keyword evidence="3" id="KW-1185">Reference proteome</keyword>
<organism evidence="2 3">
    <name type="scientific">Oceanirhabdus seepicola</name>
    <dbReference type="NCBI Taxonomy" id="2828781"/>
    <lineage>
        <taxon>Bacteria</taxon>
        <taxon>Bacillati</taxon>
        <taxon>Bacillota</taxon>
        <taxon>Clostridia</taxon>
        <taxon>Eubacteriales</taxon>
        <taxon>Clostridiaceae</taxon>
        <taxon>Oceanirhabdus</taxon>
    </lineage>
</organism>
<gene>
    <name evidence="2" type="ORF">KDK92_18590</name>
</gene>
<protein>
    <submittedName>
        <fullName evidence="2">Helix-turn-helix transcriptional regulator</fullName>
    </submittedName>
</protein>
<dbReference type="Gene3D" id="1.10.10.10">
    <property type="entry name" value="Winged helix-like DNA-binding domain superfamily/Winged helix DNA-binding domain"/>
    <property type="match status" value="1"/>
</dbReference>
<dbReference type="SUPFAM" id="SSF46785">
    <property type="entry name" value="Winged helix' DNA-binding domain"/>
    <property type="match status" value="1"/>
</dbReference>
<evidence type="ECO:0000313" key="2">
    <source>
        <dbReference type="EMBL" id="MCM1991751.1"/>
    </source>
</evidence>
<dbReference type="Pfam" id="PF01638">
    <property type="entry name" value="HxlR"/>
    <property type="match status" value="1"/>
</dbReference>
<dbReference type="InterPro" id="IPR002577">
    <property type="entry name" value="HTH_HxlR"/>
</dbReference>
<dbReference type="RefSeq" id="WP_276576043.1">
    <property type="nucleotide sequence ID" value="NZ_JAGSOJ010000004.1"/>
</dbReference>
<evidence type="ECO:0000259" key="1">
    <source>
        <dbReference type="PROSITE" id="PS51118"/>
    </source>
</evidence>
<proteinExistence type="predicted"/>
<comment type="caution">
    <text evidence="2">The sequence shown here is derived from an EMBL/GenBank/DDBJ whole genome shotgun (WGS) entry which is preliminary data.</text>
</comment>
<dbReference type="Proteomes" id="UP001056429">
    <property type="component" value="Unassembled WGS sequence"/>
</dbReference>
<dbReference type="PROSITE" id="PS51118">
    <property type="entry name" value="HTH_HXLR"/>
    <property type="match status" value="1"/>
</dbReference>
<reference evidence="2" key="1">
    <citation type="journal article" date="2021" name="mSystems">
        <title>Bacteria and Archaea Synergistically Convert Glycine Betaine to Biogenic Methane in the Formosa Cold Seep of the South China Sea.</title>
        <authorList>
            <person name="Li L."/>
            <person name="Zhang W."/>
            <person name="Zhang S."/>
            <person name="Song L."/>
            <person name="Sun Q."/>
            <person name="Zhang H."/>
            <person name="Xiang H."/>
            <person name="Dong X."/>
        </authorList>
    </citation>
    <scope>NUCLEOTIDE SEQUENCE</scope>
    <source>
        <strain evidence="2">ZWT</strain>
    </source>
</reference>
<dbReference type="AlphaFoldDB" id="A0A9J6P4V9"/>
<name>A0A9J6P4V9_9CLOT</name>
<evidence type="ECO:0000313" key="3">
    <source>
        <dbReference type="Proteomes" id="UP001056429"/>
    </source>
</evidence>
<reference evidence="2" key="2">
    <citation type="submission" date="2021-04" db="EMBL/GenBank/DDBJ databases">
        <authorList>
            <person name="Dong X."/>
        </authorList>
    </citation>
    <scope>NUCLEOTIDE SEQUENCE</scope>
    <source>
        <strain evidence="2">ZWT</strain>
    </source>
</reference>
<feature type="domain" description="HTH hxlR-type" evidence="1">
    <location>
        <begin position="16"/>
        <end position="54"/>
    </location>
</feature>